<proteinExistence type="predicted"/>
<protein>
    <recommendedName>
        <fullName evidence="1">Alkylated DNA repair protein AlkB homologue 8 N-terminal domain-containing protein</fullName>
    </recommendedName>
</protein>
<dbReference type="AlphaFoldDB" id="A0AA47M1B8"/>
<keyword evidence="3" id="KW-1185">Reference proteome</keyword>
<accession>A0AA47M1B8</accession>
<evidence type="ECO:0000313" key="2">
    <source>
        <dbReference type="EMBL" id="KAK0131847.1"/>
    </source>
</evidence>
<feature type="domain" description="Alkylated DNA repair protein AlkB homologue 8 N-terminal" evidence="1">
    <location>
        <begin position="15"/>
        <end position="48"/>
    </location>
</feature>
<dbReference type="GO" id="GO:0008168">
    <property type="term" value="F:methyltransferase activity"/>
    <property type="evidence" value="ECO:0007669"/>
    <property type="project" value="InterPro"/>
</dbReference>
<sequence length="171" mass="19424">MGERTSLGLPTPTTVKKAQQRLHFLRILRKHHLEEKLLLSFYRCSIESVLAYCISTSYTSCSAADKKALLRIINTAQKNHRLCPAFPAGHLQFPLSHQICKHFERPLTPRSTQRLVRVSAEESSTEHEGVEPGGEQRGVLAVGVHSPLYLEIMELDWDWPEEAALSWEKPL</sequence>
<dbReference type="Proteomes" id="UP001174136">
    <property type="component" value="Unassembled WGS sequence"/>
</dbReference>
<evidence type="ECO:0000259" key="1">
    <source>
        <dbReference type="Pfam" id="PF09004"/>
    </source>
</evidence>
<dbReference type="Pfam" id="PF09004">
    <property type="entry name" value="ALKBH8_N"/>
    <property type="match status" value="1"/>
</dbReference>
<comment type="caution">
    <text evidence="2">The sequence shown here is derived from an EMBL/GenBank/DDBJ whole genome shotgun (WGS) entry which is preliminary data.</text>
</comment>
<evidence type="ECO:0000313" key="3">
    <source>
        <dbReference type="Proteomes" id="UP001174136"/>
    </source>
</evidence>
<dbReference type="EMBL" id="JAOPHQ010006340">
    <property type="protein sequence ID" value="KAK0131847.1"/>
    <property type="molecule type" value="Genomic_DNA"/>
</dbReference>
<dbReference type="GO" id="GO:0016706">
    <property type="term" value="F:2-oxoglutarate-dependent dioxygenase activity"/>
    <property type="evidence" value="ECO:0007669"/>
    <property type="project" value="InterPro"/>
</dbReference>
<dbReference type="InterPro" id="IPR015095">
    <property type="entry name" value="AlkB_hom8_N"/>
</dbReference>
<gene>
    <name evidence="2" type="ORF">N1851_033363</name>
</gene>
<reference evidence="2" key="1">
    <citation type="journal article" date="2023" name="Front. Mar. Sci.">
        <title>A new Merluccius polli reference genome to investigate the effects of global change in West African waters.</title>
        <authorList>
            <person name="Mateo J.L."/>
            <person name="Blanco-Fernandez C."/>
            <person name="Garcia-Vazquez E."/>
            <person name="Machado-Schiaffino G."/>
        </authorList>
    </citation>
    <scope>NUCLEOTIDE SEQUENCE</scope>
    <source>
        <strain evidence="2">C29</strain>
        <tissue evidence="2">Fin</tissue>
    </source>
</reference>
<name>A0AA47M1B8_MERPO</name>
<organism evidence="2 3">
    <name type="scientific">Merluccius polli</name>
    <name type="common">Benguela hake</name>
    <name type="synonym">Merluccius cadenati</name>
    <dbReference type="NCBI Taxonomy" id="89951"/>
    <lineage>
        <taxon>Eukaryota</taxon>
        <taxon>Metazoa</taxon>
        <taxon>Chordata</taxon>
        <taxon>Craniata</taxon>
        <taxon>Vertebrata</taxon>
        <taxon>Euteleostomi</taxon>
        <taxon>Actinopterygii</taxon>
        <taxon>Neopterygii</taxon>
        <taxon>Teleostei</taxon>
        <taxon>Neoteleostei</taxon>
        <taxon>Acanthomorphata</taxon>
        <taxon>Zeiogadaria</taxon>
        <taxon>Gadariae</taxon>
        <taxon>Gadiformes</taxon>
        <taxon>Gadoidei</taxon>
        <taxon>Merlucciidae</taxon>
        <taxon>Merluccius</taxon>
    </lineage>
</organism>